<feature type="domain" description="Bacterial virulence protein VirB8" evidence="6">
    <location>
        <begin position="23"/>
        <end position="226"/>
    </location>
</feature>
<protein>
    <submittedName>
        <fullName evidence="7">Conjugative transfer protein TrbF</fullName>
    </submittedName>
</protein>
<keyword evidence="4" id="KW-0472">Membrane</keyword>
<dbReference type="EMBL" id="CZQE01000184">
    <property type="protein sequence ID" value="CUS44828.1"/>
    <property type="molecule type" value="Genomic_DNA"/>
</dbReference>
<reference evidence="7" key="1">
    <citation type="submission" date="2015-10" db="EMBL/GenBank/DDBJ databases">
        <authorList>
            <person name="Gilbert D.G."/>
        </authorList>
    </citation>
    <scope>NUCLEOTIDE SEQUENCE</scope>
</reference>
<organism evidence="7">
    <name type="scientific">hydrothermal vent metagenome</name>
    <dbReference type="NCBI Taxonomy" id="652676"/>
    <lineage>
        <taxon>unclassified sequences</taxon>
        <taxon>metagenomes</taxon>
        <taxon>ecological metagenomes</taxon>
    </lineage>
</organism>
<dbReference type="NCBIfam" id="NF010446">
    <property type="entry name" value="PRK13872.1"/>
    <property type="match status" value="1"/>
</dbReference>
<evidence type="ECO:0000313" key="7">
    <source>
        <dbReference type="EMBL" id="CUS44828.1"/>
    </source>
</evidence>
<accession>A0A160TKF5</accession>
<dbReference type="InterPro" id="IPR035658">
    <property type="entry name" value="TrbF"/>
</dbReference>
<dbReference type="SUPFAM" id="SSF54427">
    <property type="entry name" value="NTF2-like"/>
    <property type="match status" value="1"/>
</dbReference>
<evidence type="ECO:0000256" key="1">
    <source>
        <dbReference type="ARBA" id="ARBA00004167"/>
    </source>
</evidence>
<gene>
    <name evidence="7" type="ORF">MGWOODY_Smn2864</name>
</gene>
<dbReference type="Pfam" id="PF04335">
    <property type="entry name" value="VirB8"/>
    <property type="match status" value="1"/>
</dbReference>
<comment type="subcellular location">
    <subcellularLocation>
        <location evidence="1">Membrane</location>
        <topology evidence="1">Single-pass membrane protein</topology>
    </subcellularLocation>
</comment>
<evidence type="ECO:0000256" key="5">
    <source>
        <dbReference type="SAM" id="MobiDB-lite"/>
    </source>
</evidence>
<feature type="region of interest" description="Disordered" evidence="5">
    <location>
        <begin position="1"/>
        <end position="27"/>
    </location>
</feature>
<dbReference type="InterPro" id="IPR032710">
    <property type="entry name" value="NTF2-like_dom_sf"/>
</dbReference>
<proteinExistence type="predicted"/>
<dbReference type="InterPro" id="IPR007430">
    <property type="entry name" value="VirB8"/>
</dbReference>
<dbReference type="Gene3D" id="3.10.450.230">
    <property type="entry name" value="VirB8 protein"/>
    <property type="match status" value="1"/>
</dbReference>
<evidence type="ECO:0000256" key="4">
    <source>
        <dbReference type="ARBA" id="ARBA00023136"/>
    </source>
</evidence>
<evidence type="ECO:0000256" key="3">
    <source>
        <dbReference type="ARBA" id="ARBA00022989"/>
    </source>
</evidence>
<dbReference type="CDD" id="cd16425">
    <property type="entry name" value="TrbF"/>
    <property type="match status" value="1"/>
</dbReference>
<dbReference type="AlphaFoldDB" id="A0A160TKF5"/>
<sequence>MNPFRRPSSRFGREPVPETPYQRAGQAWDDRIGSARVQARSWRLMAFGATALLSLSVVDNLRLRFGSHIVPYVVEVDRLGAARGVAPATSDYRPTDPQIAWHLARFIENVRSRPADPIVLRQNLNAAYDFTTEQGAAVLNDYARGHDPFADLSDKQVSVDVKNVVRASADSFRIAWDERHYDHGQLAATTHWTAVLTIVVRTPADAATLSRNPLGLYVHAINWSQDLGE</sequence>
<keyword evidence="2" id="KW-0812">Transmembrane</keyword>
<evidence type="ECO:0000259" key="6">
    <source>
        <dbReference type="Pfam" id="PF04335"/>
    </source>
</evidence>
<dbReference type="GO" id="GO:0016020">
    <property type="term" value="C:membrane"/>
    <property type="evidence" value="ECO:0007669"/>
    <property type="project" value="UniProtKB-SubCell"/>
</dbReference>
<keyword evidence="3" id="KW-1133">Transmembrane helix</keyword>
<evidence type="ECO:0000256" key="2">
    <source>
        <dbReference type="ARBA" id="ARBA00022692"/>
    </source>
</evidence>
<name>A0A160TKF5_9ZZZZ</name>